<protein>
    <submittedName>
        <fullName evidence="1">Uncharacterized protein</fullName>
    </submittedName>
</protein>
<proteinExistence type="predicted"/>
<accession>K1RQN1</accession>
<dbReference type="HOGENOM" id="CLU_2456973_0_0_1"/>
<evidence type="ECO:0000313" key="1">
    <source>
        <dbReference type="EMBL" id="EKC36671.1"/>
    </source>
</evidence>
<dbReference type="EMBL" id="JH816374">
    <property type="protein sequence ID" value="EKC36671.1"/>
    <property type="molecule type" value="Genomic_DNA"/>
</dbReference>
<dbReference type="AlphaFoldDB" id="K1RQN1"/>
<name>K1RQN1_MAGGI</name>
<organism evidence="1">
    <name type="scientific">Magallana gigas</name>
    <name type="common">Pacific oyster</name>
    <name type="synonym">Crassostrea gigas</name>
    <dbReference type="NCBI Taxonomy" id="29159"/>
    <lineage>
        <taxon>Eukaryota</taxon>
        <taxon>Metazoa</taxon>
        <taxon>Spiralia</taxon>
        <taxon>Lophotrochozoa</taxon>
        <taxon>Mollusca</taxon>
        <taxon>Bivalvia</taxon>
        <taxon>Autobranchia</taxon>
        <taxon>Pteriomorphia</taxon>
        <taxon>Ostreida</taxon>
        <taxon>Ostreoidea</taxon>
        <taxon>Ostreidae</taxon>
        <taxon>Magallana</taxon>
    </lineage>
</organism>
<reference evidence="1" key="1">
    <citation type="journal article" date="2012" name="Nature">
        <title>The oyster genome reveals stress adaptation and complexity of shell formation.</title>
        <authorList>
            <person name="Zhang G."/>
            <person name="Fang X."/>
            <person name="Guo X."/>
            <person name="Li L."/>
            <person name="Luo R."/>
            <person name="Xu F."/>
            <person name="Yang P."/>
            <person name="Zhang L."/>
            <person name="Wang X."/>
            <person name="Qi H."/>
            <person name="Xiong Z."/>
            <person name="Que H."/>
            <person name="Xie Y."/>
            <person name="Holland P.W."/>
            <person name="Paps J."/>
            <person name="Zhu Y."/>
            <person name="Wu F."/>
            <person name="Chen Y."/>
            <person name="Wang J."/>
            <person name="Peng C."/>
            <person name="Meng J."/>
            <person name="Yang L."/>
            <person name="Liu J."/>
            <person name="Wen B."/>
            <person name="Zhang N."/>
            <person name="Huang Z."/>
            <person name="Zhu Q."/>
            <person name="Feng Y."/>
            <person name="Mount A."/>
            <person name="Hedgecock D."/>
            <person name="Xu Z."/>
            <person name="Liu Y."/>
            <person name="Domazet-Loso T."/>
            <person name="Du Y."/>
            <person name="Sun X."/>
            <person name="Zhang S."/>
            <person name="Liu B."/>
            <person name="Cheng P."/>
            <person name="Jiang X."/>
            <person name="Li J."/>
            <person name="Fan D."/>
            <person name="Wang W."/>
            <person name="Fu W."/>
            <person name="Wang T."/>
            <person name="Wang B."/>
            <person name="Zhang J."/>
            <person name="Peng Z."/>
            <person name="Li Y."/>
            <person name="Li N."/>
            <person name="Wang J."/>
            <person name="Chen M."/>
            <person name="He Y."/>
            <person name="Tan F."/>
            <person name="Song X."/>
            <person name="Zheng Q."/>
            <person name="Huang R."/>
            <person name="Yang H."/>
            <person name="Du X."/>
            <person name="Chen L."/>
            <person name="Yang M."/>
            <person name="Gaffney P.M."/>
            <person name="Wang S."/>
            <person name="Luo L."/>
            <person name="She Z."/>
            <person name="Ming Y."/>
            <person name="Huang W."/>
            <person name="Zhang S."/>
            <person name="Huang B."/>
            <person name="Zhang Y."/>
            <person name="Qu T."/>
            <person name="Ni P."/>
            <person name="Miao G."/>
            <person name="Wang J."/>
            <person name="Wang Q."/>
            <person name="Steinberg C.E."/>
            <person name="Wang H."/>
            <person name="Li N."/>
            <person name="Qian L."/>
            <person name="Zhang G."/>
            <person name="Li Y."/>
            <person name="Yang H."/>
            <person name="Liu X."/>
            <person name="Wang J."/>
            <person name="Yin Y."/>
            <person name="Wang J."/>
        </authorList>
    </citation>
    <scope>NUCLEOTIDE SEQUENCE [LARGE SCALE GENOMIC DNA]</scope>
    <source>
        <strain evidence="1">05x7-T-G4-1.051#20</strain>
    </source>
</reference>
<gene>
    <name evidence="1" type="ORF">CGI_10007648</name>
</gene>
<dbReference type="InParanoid" id="K1RQN1"/>
<sequence>MDLTSMTPVYFEKDEDQPGVQNIIMFPDGIQGKQMYIYQNKSHPTDIDESDQKNNVLDICEVEMWGISFRTTLYFLNVKANPYTGMTID</sequence>